<feature type="transmembrane region" description="Helical" evidence="1">
    <location>
        <begin position="49"/>
        <end position="77"/>
    </location>
</feature>
<proteinExistence type="predicted"/>
<keyword evidence="1" id="KW-0812">Transmembrane</keyword>
<sequence>MSEMVGYQLVLGAIVYIVGGYLSSCYVWNEDLLERLTGKNYVEQNLIPLFFLYFVGAGVTFVTWPLTAPVILVWRIFNKKG</sequence>
<accession>A0A0F9L4U6</accession>
<name>A0A0F9L4U6_9ZZZZ</name>
<gene>
    <name evidence="2" type="ORF">LCGC14_1255980</name>
</gene>
<keyword evidence="1" id="KW-0472">Membrane</keyword>
<evidence type="ECO:0000256" key="1">
    <source>
        <dbReference type="SAM" id="Phobius"/>
    </source>
</evidence>
<reference evidence="2" key="1">
    <citation type="journal article" date="2015" name="Nature">
        <title>Complex archaea that bridge the gap between prokaryotes and eukaryotes.</title>
        <authorList>
            <person name="Spang A."/>
            <person name="Saw J.H."/>
            <person name="Jorgensen S.L."/>
            <person name="Zaremba-Niedzwiedzka K."/>
            <person name="Martijn J."/>
            <person name="Lind A.E."/>
            <person name="van Eijk R."/>
            <person name="Schleper C."/>
            <person name="Guy L."/>
            <person name="Ettema T.J."/>
        </authorList>
    </citation>
    <scope>NUCLEOTIDE SEQUENCE</scope>
</reference>
<protein>
    <submittedName>
        <fullName evidence="2">Uncharacterized protein</fullName>
    </submittedName>
</protein>
<dbReference type="AlphaFoldDB" id="A0A0F9L4U6"/>
<keyword evidence="1" id="KW-1133">Transmembrane helix</keyword>
<dbReference type="EMBL" id="LAZR01006923">
    <property type="protein sequence ID" value="KKM88703.1"/>
    <property type="molecule type" value="Genomic_DNA"/>
</dbReference>
<evidence type="ECO:0000313" key="2">
    <source>
        <dbReference type="EMBL" id="KKM88703.1"/>
    </source>
</evidence>
<comment type="caution">
    <text evidence="2">The sequence shown here is derived from an EMBL/GenBank/DDBJ whole genome shotgun (WGS) entry which is preliminary data.</text>
</comment>
<feature type="transmembrane region" description="Helical" evidence="1">
    <location>
        <begin position="7"/>
        <end position="29"/>
    </location>
</feature>
<organism evidence="2">
    <name type="scientific">marine sediment metagenome</name>
    <dbReference type="NCBI Taxonomy" id="412755"/>
    <lineage>
        <taxon>unclassified sequences</taxon>
        <taxon>metagenomes</taxon>
        <taxon>ecological metagenomes</taxon>
    </lineage>
</organism>